<evidence type="ECO:0000259" key="2">
    <source>
        <dbReference type="PROSITE" id="PS50942"/>
    </source>
</evidence>
<name>A0A7S1QWQ5_ALECA</name>
<evidence type="ECO:0000313" key="3">
    <source>
        <dbReference type="EMBL" id="CAD9150386.1"/>
    </source>
</evidence>
<reference evidence="3" key="1">
    <citation type="submission" date="2021-01" db="EMBL/GenBank/DDBJ databases">
        <authorList>
            <person name="Corre E."/>
            <person name="Pelletier E."/>
            <person name="Niang G."/>
            <person name="Scheremetjew M."/>
            <person name="Finn R."/>
            <person name="Kale V."/>
            <person name="Holt S."/>
            <person name="Cochrane G."/>
            <person name="Meng A."/>
            <person name="Brown T."/>
            <person name="Cohen L."/>
        </authorList>
    </citation>
    <scope>NUCLEOTIDE SEQUENCE</scope>
    <source>
        <strain evidence="3">OF101</strain>
    </source>
</reference>
<proteinExistence type="predicted"/>
<evidence type="ECO:0000256" key="1">
    <source>
        <dbReference type="SAM" id="MobiDB-lite"/>
    </source>
</evidence>
<dbReference type="GO" id="GO:0005768">
    <property type="term" value="C:endosome"/>
    <property type="evidence" value="ECO:0007669"/>
    <property type="project" value="TreeGrafter"/>
</dbReference>
<dbReference type="PANTHER" id="PTHR12276">
    <property type="entry name" value="EPSIN/ENT-RELATED"/>
    <property type="match status" value="1"/>
</dbReference>
<dbReference type="GO" id="GO:0030125">
    <property type="term" value="C:clathrin vesicle coat"/>
    <property type="evidence" value="ECO:0007669"/>
    <property type="project" value="TreeGrafter"/>
</dbReference>
<accession>A0A7S1QWQ5</accession>
<dbReference type="GO" id="GO:0006897">
    <property type="term" value="P:endocytosis"/>
    <property type="evidence" value="ECO:0007669"/>
    <property type="project" value="TreeGrafter"/>
</dbReference>
<dbReference type="PANTHER" id="PTHR12276:SF115">
    <property type="entry name" value="FI19443P1"/>
    <property type="match status" value="1"/>
</dbReference>
<feature type="compositionally biased region" description="Basic and acidic residues" evidence="1">
    <location>
        <begin position="212"/>
        <end position="222"/>
    </location>
</feature>
<dbReference type="Pfam" id="PF01417">
    <property type="entry name" value="ENTH"/>
    <property type="match status" value="1"/>
</dbReference>
<dbReference type="Gene3D" id="1.25.40.90">
    <property type="match status" value="1"/>
</dbReference>
<feature type="domain" description="ENTH" evidence="2">
    <location>
        <begin position="7"/>
        <end position="143"/>
    </location>
</feature>
<dbReference type="GO" id="GO:0005886">
    <property type="term" value="C:plasma membrane"/>
    <property type="evidence" value="ECO:0007669"/>
    <property type="project" value="TreeGrafter"/>
</dbReference>
<dbReference type="GO" id="GO:0005543">
    <property type="term" value="F:phospholipid binding"/>
    <property type="evidence" value="ECO:0007669"/>
    <property type="project" value="TreeGrafter"/>
</dbReference>
<feature type="compositionally biased region" description="Low complexity" evidence="1">
    <location>
        <begin position="165"/>
        <end position="174"/>
    </location>
</feature>
<dbReference type="GO" id="GO:0030276">
    <property type="term" value="F:clathrin binding"/>
    <property type="evidence" value="ECO:0007669"/>
    <property type="project" value="TreeGrafter"/>
</dbReference>
<organism evidence="3">
    <name type="scientific">Alexandrium catenella</name>
    <name type="common">Red tide dinoflagellate</name>
    <name type="synonym">Gonyaulax catenella</name>
    <dbReference type="NCBI Taxonomy" id="2925"/>
    <lineage>
        <taxon>Eukaryota</taxon>
        <taxon>Sar</taxon>
        <taxon>Alveolata</taxon>
        <taxon>Dinophyceae</taxon>
        <taxon>Gonyaulacales</taxon>
        <taxon>Pyrocystaceae</taxon>
        <taxon>Alexandrium</taxon>
    </lineage>
</organism>
<sequence length="279" mass="30143">MAGLFQRAFGGGNSLEADLRRVTESGVIEVPKDLLNAVSQASHNVEDRREIMKHLRECLAEPSAKRWRRVYAALLLVEDLLKHGSQDLLGETAEGHHFDLVQRLSLLEHFECSSDRRVQGMVRAKATALRGDIVPRLQTAHEHEASRECCASTCSQGAALSSCSTASTSLSNTSPTGGSGAPWRPPEGQMVLNGIVAVGHTDDTTSESSGDEAPKAVQFREMRKSRKASTQNRRPVRARSDDSTDDDAPCGRQDRGSAKAAVKQAPPPAPAPMVDLLDL</sequence>
<dbReference type="PROSITE" id="PS50942">
    <property type="entry name" value="ENTH"/>
    <property type="match status" value="1"/>
</dbReference>
<dbReference type="InterPro" id="IPR013809">
    <property type="entry name" value="ENTH"/>
</dbReference>
<feature type="region of interest" description="Disordered" evidence="1">
    <location>
        <begin position="165"/>
        <end position="188"/>
    </location>
</feature>
<feature type="region of interest" description="Disordered" evidence="1">
    <location>
        <begin position="200"/>
        <end position="279"/>
    </location>
</feature>
<dbReference type="AlphaFoldDB" id="A0A7S1QWQ5"/>
<protein>
    <recommendedName>
        <fullName evidence="2">ENTH domain-containing protein</fullName>
    </recommendedName>
</protein>
<dbReference type="EMBL" id="HBGE01052194">
    <property type="protein sequence ID" value="CAD9150386.1"/>
    <property type="molecule type" value="Transcribed_RNA"/>
</dbReference>
<gene>
    <name evidence="3" type="ORF">ACAT0790_LOCUS31497</name>
</gene>
<dbReference type="SUPFAM" id="SSF48464">
    <property type="entry name" value="ENTH/VHS domain"/>
    <property type="match status" value="1"/>
</dbReference>
<dbReference type="InterPro" id="IPR008942">
    <property type="entry name" value="ENTH_VHS"/>
</dbReference>